<dbReference type="PIRSF" id="PIRSF000390">
    <property type="entry name" value="PLP_StrS"/>
    <property type="match status" value="1"/>
</dbReference>
<dbReference type="AlphaFoldDB" id="A0A1B7XAM8"/>
<dbReference type="CDD" id="cd00616">
    <property type="entry name" value="AHBA_syn"/>
    <property type="match status" value="1"/>
</dbReference>
<dbReference type="InterPro" id="IPR000653">
    <property type="entry name" value="DegT/StrS_aminotransferase"/>
</dbReference>
<dbReference type="PANTHER" id="PTHR30244">
    <property type="entry name" value="TRANSAMINASE"/>
    <property type="match status" value="1"/>
</dbReference>
<evidence type="ECO:0000256" key="2">
    <source>
        <dbReference type="PIRSR" id="PIRSR000390-1"/>
    </source>
</evidence>
<dbReference type="PATRIC" id="fig|1560234.3.peg.1663"/>
<dbReference type="InterPro" id="IPR015421">
    <property type="entry name" value="PyrdxlP-dep_Trfase_major"/>
</dbReference>
<dbReference type="SUPFAM" id="SSF53383">
    <property type="entry name" value="PLP-dependent transferases"/>
    <property type="match status" value="1"/>
</dbReference>
<dbReference type="RefSeq" id="WP_066856896.1">
    <property type="nucleotide sequence ID" value="NZ_JXMS01000025.1"/>
</dbReference>
<organism evidence="5 6">
    <name type="scientific">Halodesulfovibrio spirochaetisodalis</name>
    <dbReference type="NCBI Taxonomy" id="1560234"/>
    <lineage>
        <taxon>Bacteria</taxon>
        <taxon>Pseudomonadati</taxon>
        <taxon>Thermodesulfobacteriota</taxon>
        <taxon>Desulfovibrionia</taxon>
        <taxon>Desulfovibrionales</taxon>
        <taxon>Desulfovibrionaceae</taxon>
        <taxon>Halodesulfovibrio</taxon>
    </lineage>
</organism>
<name>A0A1B7XAM8_9BACT</name>
<dbReference type="OrthoDB" id="9766188at2"/>
<accession>A0A1B7XAM8</accession>
<evidence type="ECO:0000256" key="3">
    <source>
        <dbReference type="PIRSR" id="PIRSR000390-2"/>
    </source>
</evidence>
<feature type="active site" description="Proton acceptor" evidence="2">
    <location>
        <position position="185"/>
    </location>
</feature>
<keyword evidence="5" id="KW-0032">Aminotransferase</keyword>
<dbReference type="NCBIfam" id="TIGR03588">
    <property type="entry name" value="PseC"/>
    <property type="match status" value="1"/>
</dbReference>
<dbReference type="Proteomes" id="UP000091979">
    <property type="component" value="Unassembled WGS sequence"/>
</dbReference>
<evidence type="ECO:0000256" key="1">
    <source>
        <dbReference type="ARBA" id="ARBA00037999"/>
    </source>
</evidence>
<feature type="modified residue" description="N6-(pyridoxal phosphate)lysine" evidence="3">
    <location>
        <position position="185"/>
    </location>
</feature>
<gene>
    <name evidence="5" type="ORF">SP90_12770</name>
</gene>
<proteinExistence type="inferred from homology"/>
<dbReference type="InterPro" id="IPR020026">
    <property type="entry name" value="PseC"/>
</dbReference>
<keyword evidence="5" id="KW-0808">Transferase</keyword>
<comment type="caution">
    <text evidence="5">The sequence shown here is derived from an EMBL/GenBank/DDBJ whole genome shotgun (WGS) entry which is preliminary data.</text>
</comment>
<keyword evidence="6" id="KW-1185">Reference proteome</keyword>
<dbReference type="Pfam" id="PF01041">
    <property type="entry name" value="DegT_DnrJ_EryC1"/>
    <property type="match status" value="1"/>
</dbReference>
<dbReference type="Gene3D" id="3.40.640.10">
    <property type="entry name" value="Type I PLP-dependent aspartate aminotransferase-like (Major domain)"/>
    <property type="match status" value="1"/>
</dbReference>
<dbReference type="GO" id="GO:0030170">
    <property type="term" value="F:pyridoxal phosphate binding"/>
    <property type="evidence" value="ECO:0007669"/>
    <property type="project" value="TreeGrafter"/>
</dbReference>
<evidence type="ECO:0000313" key="5">
    <source>
        <dbReference type="EMBL" id="OBQ46396.1"/>
    </source>
</evidence>
<dbReference type="Gene3D" id="3.90.1150.10">
    <property type="entry name" value="Aspartate Aminotransferase, domain 1"/>
    <property type="match status" value="1"/>
</dbReference>
<keyword evidence="3 4" id="KW-0663">Pyridoxal phosphate</keyword>
<dbReference type="GO" id="GO:0000271">
    <property type="term" value="P:polysaccharide biosynthetic process"/>
    <property type="evidence" value="ECO:0007669"/>
    <property type="project" value="TreeGrafter"/>
</dbReference>
<dbReference type="PANTHER" id="PTHR30244:SF34">
    <property type="entry name" value="DTDP-4-AMINO-4,6-DIDEOXYGALACTOSE TRANSAMINASE"/>
    <property type="match status" value="1"/>
</dbReference>
<evidence type="ECO:0000313" key="6">
    <source>
        <dbReference type="Proteomes" id="UP000091979"/>
    </source>
</evidence>
<comment type="similarity">
    <text evidence="1 4">Belongs to the DegT/DnrJ/EryC1 family.</text>
</comment>
<dbReference type="EMBL" id="JXMS01000025">
    <property type="protein sequence ID" value="OBQ46396.1"/>
    <property type="molecule type" value="Genomic_DNA"/>
</dbReference>
<evidence type="ECO:0000256" key="4">
    <source>
        <dbReference type="RuleBase" id="RU004508"/>
    </source>
</evidence>
<reference evidence="5 6" key="1">
    <citation type="submission" date="2015-01" db="EMBL/GenBank/DDBJ databases">
        <title>Desulfovibrio sp. JC271 draft genome sequence.</title>
        <authorList>
            <person name="Shivani Y."/>
            <person name="Subhash Y."/>
            <person name="Sasikala C."/>
            <person name="Ramana C.V."/>
        </authorList>
    </citation>
    <scope>NUCLEOTIDE SEQUENCE [LARGE SCALE GENOMIC DNA]</scope>
    <source>
        <strain evidence="5 6">JC271</strain>
    </source>
</reference>
<dbReference type="STRING" id="1560234.SP90_12770"/>
<dbReference type="InterPro" id="IPR015422">
    <property type="entry name" value="PyrdxlP-dep_Trfase_small"/>
</dbReference>
<sequence length="371" mass="40432">MSNAPFLPYGRQILGDDDIQAVVDALKSDWLTTGPRVGLFEKAVCDYTGAKHGVAVNSGTAALHAAMYALNVSKGDEVIVPAMTFAATANSVLYCGATPVFADVSLDTLLIDIESVEANITAKTKAIIAVDYAGQPCDWDALQSLANRHNIALVADACHAIGGAYNDTSVGTLADITVFSFHPVKHITTGEGGMAVTDDELLASKMRAFRSHGITTDAHQREKEGAWFYEMTDLGFNYRITDVQCALGVSQLAKLDDWLAKRSEVAAWYDSKLNSSCAISLHKAENVRHAYHLYVVRVDDRDAVFQKMRADNIGVNVHYIPVYLHPYYQKLGYKKGLCPNAEKAYEQIISLPMWVGMDEADVDRVVSSLSA</sequence>
<dbReference type="GO" id="GO:0008483">
    <property type="term" value="F:transaminase activity"/>
    <property type="evidence" value="ECO:0007669"/>
    <property type="project" value="UniProtKB-KW"/>
</dbReference>
<protein>
    <submittedName>
        <fullName evidence="5">Aminotransferase DegT</fullName>
    </submittedName>
</protein>
<dbReference type="InterPro" id="IPR015424">
    <property type="entry name" value="PyrdxlP-dep_Trfase"/>
</dbReference>